<dbReference type="SUPFAM" id="SSF52141">
    <property type="entry name" value="Uracil-DNA glycosylase-like"/>
    <property type="match status" value="1"/>
</dbReference>
<gene>
    <name evidence="1" type="ORF">ACFQ39_02020</name>
</gene>
<reference evidence="2" key="1">
    <citation type="journal article" date="2019" name="Int. J. Syst. Evol. Microbiol.">
        <title>The Global Catalogue of Microorganisms (GCM) 10K type strain sequencing project: providing services to taxonomists for standard genome sequencing and annotation.</title>
        <authorList>
            <consortium name="The Broad Institute Genomics Platform"/>
            <consortium name="The Broad Institute Genome Sequencing Center for Infectious Disease"/>
            <person name="Wu L."/>
            <person name="Ma J."/>
        </authorList>
    </citation>
    <scope>NUCLEOTIDE SEQUENCE [LARGE SCALE GENOMIC DNA]</scope>
    <source>
        <strain evidence="2">CCUG 61485</strain>
    </source>
</reference>
<keyword evidence="2" id="KW-1185">Reference proteome</keyword>
<dbReference type="EMBL" id="JBHTMY010000002">
    <property type="protein sequence ID" value="MFD1314377.1"/>
    <property type="molecule type" value="Genomic_DNA"/>
</dbReference>
<accession>A0ABW3XZF9</accession>
<dbReference type="RefSeq" id="WP_377175920.1">
    <property type="nucleotide sequence ID" value="NZ_JBHTMY010000002.1"/>
</dbReference>
<dbReference type="InterPro" id="IPR036895">
    <property type="entry name" value="Uracil-DNA_glycosylase-like_sf"/>
</dbReference>
<name>A0ABW3XZF9_9FLAO</name>
<protein>
    <submittedName>
        <fullName evidence="1">Uracil-DNA glycosylase family protein</fullName>
    </submittedName>
</protein>
<evidence type="ECO:0000313" key="1">
    <source>
        <dbReference type="EMBL" id="MFD1314377.1"/>
    </source>
</evidence>
<organism evidence="1 2">
    <name type="scientific">Namhaeicola litoreus</name>
    <dbReference type="NCBI Taxonomy" id="1052145"/>
    <lineage>
        <taxon>Bacteria</taxon>
        <taxon>Pseudomonadati</taxon>
        <taxon>Bacteroidota</taxon>
        <taxon>Flavobacteriia</taxon>
        <taxon>Flavobacteriales</taxon>
        <taxon>Flavobacteriaceae</taxon>
        <taxon>Namhaeicola</taxon>
    </lineage>
</organism>
<proteinExistence type="predicted"/>
<evidence type="ECO:0000313" key="2">
    <source>
        <dbReference type="Proteomes" id="UP001597201"/>
    </source>
</evidence>
<dbReference type="Gene3D" id="3.40.470.10">
    <property type="entry name" value="Uracil-DNA glycosylase-like domain"/>
    <property type="match status" value="1"/>
</dbReference>
<dbReference type="Proteomes" id="UP001597201">
    <property type="component" value="Unassembled WGS sequence"/>
</dbReference>
<sequence length="219" mass="25195">MIFHRHPYPVFLPIHTDSLIVGTLPPYRFSVGQLFEDDVDFCYGSKYGLLWPILNEIFHLELSFENNESAIYQRKSFLQKNRMGICDIVDSCEREKIDASDLGMKNIKLRNLVQVLEENTSINRLLLMGGMSLNGPGYLLKKHLQSHNIPVSILTENSIKTLEFSINQRKIKAYMLISPSSAANRAIGNTFLYKLKKSNDPNYSVMDFRIAQYKLVFLP</sequence>
<comment type="caution">
    <text evidence="1">The sequence shown here is derived from an EMBL/GenBank/DDBJ whole genome shotgun (WGS) entry which is preliminary data.</text>
</comment>